<keyword evidence="1" id="KW-0812">Transmembrane</keyword>
<keyword evidence="1" id="KW-1133">Transmembrane helix</keyword>
<dbReference type="AlphaFoldDB" id="A0A285TB19"/>
<dbReference type="Pfam" id="PF05940">
    <property type="entry name" value="NnrS"/>
    <property type="match status" value="1"/>
</dbReference>
<accession>A0A285TB19</accession>
<feature type="transmembrane region" description="Helical" evidence="1">
    <location>
        <begin position="311"/>
        <end position="330"/>
    </location>
</feature>
<keyword evidence="3" id="KW-1185">Reference proteome</keyword>
<feature type="transmembrane region" description="Helical" evidence="1">
    <location>
        <begin position="89"/>
        <end position="108"/>
    </location>
</feature>
<organism evidence="2 3">
    <name type="scientific">Rhodobacter maris</name>
    <dbReference type="NCBI Taxonomy" id="446682"/>
    <lineage>
        <taxon>Bacteria</taxon>
        <taxon>Pseudomonadati</taxon>
        <taxon>Pseudomonadota</taxon>
        <taxon>Alphaproteobacteria</taxon>
        <taxon>Rhodobacterales</taxon>
        <taxon>Rhodobacter group</taxon>
        <taxon>Rhodobacter</taxon>
    </lineage>
</organism>
<name>A0A285TB19_9RHOB</name>
<dbReference type="OrthoDB" id="9770040at2"/>
<feature type="transmembrane region" description="Helical" evidence="1">
    <location>
        <begin position="282"/>
        <end position="305"/>
    </location>
</feature>
<dbReference type="InterPro" id="IPR010266">
    <property type="entry name" value="NnrS"/>
</dbReference>
<dbReference type="EMBL" id="OBMT01000015">
    <property type="protein sequence ID" value="SOC16779.1"/>
    <property type="molecule type" value="Genomic_DNA"/>
</dbReference>
<dbReference type="Proteomes" id="UP000219111">
    <property type="component" value="Unassembled WGS sequence"/>
</dbReference>
<feature type="transmembrane region" description="Helical" evidence="1">
    <location>
        <begin position="59"/>
        <end position="77"/>
    </location>
</feature>
<feature type="transmembrane region" description="Helical" evidence="1">
    <location>
        <begin position="342"/>
        <end position="365"/>
    </location>
</feature>
<reference evidence="3" key="1">
    <citation type="submission" date="2017-08" db="EMBL/GenBank/DDBJ databases">
        <authorList>
            <person name="Varghese N."/>
            <person name="Submissions S."/>
        </authorList>
    </citation>
    <scope>NUCLEOTIDE SEQUENCE [LARGE SCALE GENOMIC DNA]</scope>
    <source>
        <strain evidence="3">JA276</strain>
    </source>
</reference>
<protein>
    <submittedName>
        <fullName evidence="2">Uncharacterized protein involved in response to NO</fullName>
    </submittedName>
</protein>
<feature type="transmembrane region" description="Helical" evidence="1">
    <location>
        <begin position="114"/>
        <end position="134"/>
    </location>
</feature>
<sequence>MTALKRLFSEGFRVFFLLAGLWGTVAMLVWGLWLAVHGLGGMMDLPADLPPQWWHGHEMIFGFGTAAAAGFLLTAVPNWTGAPPAGRRFLIPAAALWLAGRAGLWLWGIVPGPVAAVLALAFLPVLAARIWAMLRAAPKPANLMVLALVGLIWLAQLRVMLDAVGWAGGDAPAGLHGAIATLIALIIVIGGRITPAFTRNALARKAMLAGAAPDLGTSKAPGLPVSLPMLERTTLAAAISAAVAITLGLPDAVIGTAELTLGVAQLFRIARWQGWAVRGEPILAVLHGAMALVGLGALLQGLAAFGIGSEIGAMHFSAVGGIGTMVMAVMSRATLGHTGRALRAPFPVALAYALIPLAALIRWAAAVGPLALYYPGTILAATLWALAFALYLIALAPALLGPRRIPE</sequence>
<dbReference type="RefSeq" id="WP_097071073.1">
    <property type="nucleotide sequence ID" value="NZ_OBMT01000015.1"/>
</dbReference>
<proteinExistence type="predicted"/>
<evidence type="ECO:0000313" key="3">
    <source>
        <dbReference type="Proteomes" id="UP000219111"/>
    </source>
</evidence>
<evidence type="ECO:0000313" key="2">
    <source>
        <dbReference type="EMBL" id="SOC16779.1"/>
    </source>
</evidence>
<feature type="transmembrane region" description="Helical" evidence="1">
    <location>
        <begin position="377"/>
        <end position="400"/>
    </location>
</feature>
<feature type="transmembrane region" description="Helical" evidence="1">
    <location>
        <begin position="141"/>
        <end position="161"/>
    </location>
</feature>
<evidence type="ECO:0000256" key="1">
    <source>
        <dbReference type="SAM" id="Phobius"/>
    </source>
</evidence>
<gene>
    <name evidence="2" type="ORF">SAMN05877831_11515</name>
</gene>
<keyword evidence="1" id="KW-0472">Membrane</keyword>
<feature type="transmembrane region" description="Helical" evidence="1">
    <location>
        <begin position="12"/>
        <end position="39"/>
    </location>
</feature>
<feature type="transmembrane region" description="Helical" evidence="1">
    <location>
        <begin position="173"/>
        <end position="194"/>
    </location>
</feature>